<dbReference type="AlphaFoldDB" id="A0A4C1WMQ4"/>
<dbReference type="OrthoDB" id="10042427at2759"/>
<dbReference type="InterPro" id="IPR052709">
    <property type="entry name" value="Transposase-MT_Hybrid"/>
</dbReference>
<dbReference type="InterPro" id="IPR036397">
    <property type="entry name" value="RNaseH_sf"/>
</dbReference>
<dbReference type="PANTHER" id="PTHR46060:SF1">
    <property type="entry name" value="MARINER MOS1 TRANSPOSASE-LIKE PROTEIN"/>
    <property type="match status" value="1"/>
</dbReference>
<dbReference type="GO" id="GO:0003676">
    <property type="term" value="F:nucleic acid binding"/>
    <property type="evidence" value="ECO:0007669"/>
    <property type="project" value="InterPro"/>
</dbReference>
<dbReference type="EMBL" id="BGZK01000608">
    <property type="protein sequence ID" value="GBP52678.1"/>
    <property type="molecule type" value="Genomic_DNA"/>
</dbReference>
<name>A0A4C1WMQ4_EUMVA</name>
<keyword evidence="1" id="KW-0808">Transferase</keyword>
<dbReference type="STRING" id="151549.A0A4C1WMQ4"/>
<dbReference type="GO" id="GO:0008168">
    <property type="term" value="F:methyltransferase activity"/>
    <property type="evidence" value="ECO:0007669"/>
    <property type="project" value="UniProtKB-KW"/>
</dbReference>
<protein>
    <submittedName>
        <fullName evidence="1">Histone-lysine N-methyltransferase SETMAR</fullName>
    </submittedName>
</protein>
<keyword evidence="1" id="KW-0489">Methyltransferase</keyword>
<reference evidence="1 2" key="1">
    <citation type="journal article" date="2019" name="Commun. Biol.">
        <title>The bagworm genome reveals a unique fibroin gene that provides high tensile strength.</title>
        <authorList>
            <person name="Kono N."/>
            <person name="Nakamura H."/>
            <person name="Ohtoshi R."/>
            <person name="Tomita M."/>
            <person name="Numata K."/>
            <person name="Arakawa K."/>
        </authorList>
    </citation>
    <scope>NUCLEOTIDE SEQUENCE [LARGE SCALE GENOMIC DNA]</scope>
</reference>
<dbReference type="GO" id="GO:0032259">
    <property type="term" value="P:methylation"/>
    <property type="evidence" value="ECO:0007669"/>
    <property type="project" value="UniProtKB-KW"/>
</dbReference>
<accession>A0A4C1WMQ4</accession>
<dbReference type="Gene3D" id="3.30.420.10">
    <property type="entry name" value="Ribonuclease H-like superfamily/Ribonuclease H"/>
    <property type="match status" value="1"/>
</dbReference>
<dbReference type="PANTHER" id="PTHR46060">
    <property type="entry name" value="MARINER MOS1 TRANSPOSASE-LIKE PROTEIN"/>
    <property type="match status" value="1"/>
</dbReference>
<comment type="caution">
    <text evidence="1">The sequence shown here is derived from an EMBL/GenBank/DDBJ whole genome shotgun (WGS) entry which is preliminary data.</text>
</comment>
<dbReference type="Proteomes" id="UP000299102">
    <property type="component" value="Unassembled WGS sequence"/>
</dbReference>
<sequence>MQNKQKKVTNIRSKQRGKVAKIVLSHRHDAFARGSAVAMAAIRNAMLGFKILEHPPYSSDLAPSDFYLFLRSKGYLKGKRFEDDETEVAAGREF</sequence>
<gene>
    <name evidence="1" type="primary">SETMAR</name>
    <name evidence="1" type="ORF">EVAR_43879_1</name>
</gene>
<organism evidence="1 2">
    <name type="scientific">Eumeta variegata</name>
    <name type="common">Bagworm moth</name>
    <name type="synonym">Eumeta japonica</name>
    <dbReference type="NCBI Taxonomy" id="151549"/>
    <lineage>
        <taxon>Eukaryota</taxon>
        <taxon>Metazoa</taxon>
        <taxon>Ecdysozoa</taxon>
        <taxon>Arthropoda</taxon>
        <taxon>Hexapoda</taxon>
        <taxon>Insecta</taxon>
        <taxon>Pterygota</taxon>
        <taxon>Neoptera</taxon>
        <taxon>Endopterygota</taxon>
        <taxon>Lepidoptera</taxon>
        <taxon>Glossata</taxon>
        <taxon>Ditrysia</taxon>
        <taxon>Tineoidea</taxon>
        <taxon>Psychidae</taxon>
        <taxon>Oiketicinae</taxon>
        <taxon>Eumeta</taxon>
    </lineage>
</organism>
<proteinExistence type="predicted"/>
<keyword evidence="2" id="KW-1185">Reference proteome</keyword>
<evidence type="ECO:0000313" key="1">
    <source>
        <dbReference type="EMBL" id="GBP52678.1"/>
    </source>
</evidence>
<evidence type="ECO:0000313" key="2">
    <source>
        <dbReference type="Proteomes" id="UP000299102"/>
    </source>
</evidence>